<keyword evidence="2" id="KW-1185">Reference proteome</keyword>
<proteinExistence type="predicted"/>
<dbReference type="Proteomes" id="UP000183567">
    <property type="component" value="Unassembled WGS sequence"/>
</dbReference>
<name>A0A1J8QTW5_9AGAM</name>
<dbReference type="AlphaFoldDB" id="A0A1J8QTW5"/>
<dbReference type="EMBL" id="LVVM01004443">
    <property type="protein sequence ID" value="OJA12898.1"/>
    <property type="molecule type" value="Genomic_DNA"/>
</dbReference>
<comment type="caution">
    <text evidence="1">The sequence shown here is derived from an EMBL/GenBank/DDBJ whole genome shotgun (WGS) entry which is preliminary data.</text>
</comment>
<evidence type="ECO:0000313" key="1">
    <source>
        <dbReference type="EMBL" id="OJA12898.1"/>
    </source>
</evidence>
<evidence type="ECO:0000313" key="2">
    <source>
        <dbReference type="Proteomes" id="UP000183567"/>
    </source>
</evidence>
<accession>A0A1J8QTW5</accession>
<reference evidence="1 2" key="1">
    <citation type="submission" date="2016-03" db="EMBL/GenBank/DDBJ databases">
        <title>Comparative genomics of the ectomycorrhizal sister species Rhizopogon vinicolor and Rhizopogon vesiculosus (Basidiomycota: Boletales) reveals a divergence of the mating type B locus.</title>
        <authorList>
            <person name="Mujic A.B."/>
            <person name="Kuo A."/>
            <person name="Tritt A."/>
            <person name="Lipzen A."/>
            <person name="Chen C."/>
            <person name="Johnson J."/>
            <person name="Sharma A."/>
            <person name="Barry K."/>
            <person name="Grigoriev I.V."/>
            <person name="Spatafora J.W."/>
        </authorList>
    </citation>
    <scope>NUCLEOTIDE SEQUENCE [LARGE SCALE GENOMIC DNA]</scope>
    <source>
        <strain evidence="1 2">AM-OR11-056</strain>
    </source>
</reference>
<organism evidence="1 2">
    <name type="scientific">Rhizopogon vesiculosus</name>
    <dbReference type="NCBI Taxonomy" id="180088"/>
    <lineage>
        <taxon>Eukaryota</taxon>
        <taxon>Fungi</taxon>
        <taxon>Dikarya</taxon>
        <taxon>Basidiomycota</taxon>
        <taxon>Agaricomycotina</taxon>
        <taxon>Agaricomycetes</taxon>
        <taxon>Agaricomycetidae</taxon>
        <taxon>Boletales</taxon>
        <taxon>Suillineae</taxon>
        <taxon>Rhizopogonaceae</taxon>
        <taxon>Rhizopogon</taxon>
    </lineage>
</organism>
<feature type="non-terminal residue" evidence="1">
    <location>
        <position position="1"/>
    </location>
</feature>
<feature type="non-terminal residue" evidence="1">
    <location>
        <position position="59"/>
    </location>
</feature>
<sequence>GRKNKNLRASLSHQRGWTIAQLCLQHLVLGYAANPTPVLDDDAVFRGWLEAQVPLLLRE</sequence>
<protein>
    <submittedName>
        <fullName evidence="1">Uncharacterized protein</fullName>
    </submittedName>
</protein>
<gene>
    <name evidence="1" type="ORF">AZE42_12024</name>
</gene>